<dbReference type="AlphaFoldDB" id="A0A1E3XEX6"/>
<dbReference type="PANTHER" id="PTHR34322">
    <property type="entry name" value="TRANSPOSASE, Y1_TNP DOMAIN-CONTAINING"/>
    <property type="match status" value="1"/>
</dbReference>
<proteinExistence type="predicted"/>
<dbReference type="Pfam" id="PF01797">
    <property type="entry name" value="Y1_Tnp"/>
    <property type="match status" value="1"/>
</dbReference>
<protein>
    <recommendedName>
        <fullName evidence="1">Transposase IS200-like domain-containing protein</fullName>
    </recommendedName>
</protein>
<name>A0A1E3XEX6_9BACT</name>
<evidence type="ECO:0000313" key="2">
    <source>
        <dbReference type="EMBL" id="ODS34159.1"/>
    </source>
</evidence>
<dbReference type="PATRIC" id="fig|1872076.5.peg.839"/>
<dbReference type="GO" id="GO:0006313">
    <property type="term" value="P:DNA transposition"/>
    <property type="evidence" value="ECO:0007669"/>
    <property type="project" value="InterPro"/>
</dbReference>
<dbReference type="SUPFAM" id="SSF143422">
    <property type="entry name" value="Transposase IS200-like"/>
    <property type="match status" value="1"/>
</dbReference>
<dbReference type="SMART" id="SM01321">
    <property type="entry name" value="Y1_Tnp"/>
    <property type="match status" value="1"/>
</dbReference>
<gene>
    <name evidence="2" type="ORF">SCARUB_00729</name>
</gene>
<comment type="caution">
    <text evidence="2">The sequence shown here is derived from an EMBL/GenBank/DDBJ whole genome shotgun (WGS) entry which is preliminary data.</text>
</comment>
<dbReference type="EMBL" id="MAYW01000012">
    <property type="protein sequence ID" value="ODS34159.1"/>
    <property type="molecule type" value="Genomic_DNA"/>
</dbReference>
<organism evidence="2 3">
    <name type="scientific">Candidatus Scalindua rubra</name>
    <dbReference type="NCBI Taxonomy" id="1872076"/>
    <lineage>
        <taxon>Bacteria</taxon>
        <taxon>Pseudomonadati</taxon>
        <taxon>Planctomycetota</taxon>
        <taxon>Candidatus Brocadiia</taxon>
        <taxon>Candidatus Brocadiales</taxon>
        <taxon>Candidatus Scalinduaceae</taxon>
        <taxon>Candidatus Scalindua</taxon>
    </lineage>
</organism>
<dbReference type="Gene3D" id="3.30.70.1290">
    <property type="entry name" value="Transposase IS200-like"/>
    <property type="match status" value="1"/>
</dbReference>
<sequence>MSRPLRIEYPGAFYHVMNRGTNFQKIFIEDADRREFLKLLGETSEIWKIRVHAYCLMDNHYHILIETPVIGLGRAMRHLNGVYTQRFNRKKKRDGALFRGRYRAILVQGDNYLLEIVRYIHMNPAKKREDTHALMNYPWSSNNYYLGKKGKPEWLITSSILNLFSTNINQQKALYKEFITDRIPDEIRRLYSQKKITSHRR</sequence>
<reference evidence="2 3" key="1">
    <citation type="submission" date="2016-07" db="EMBL/GenBank/DDBJ databases">
        <title>Draft genome of Scalindua rubra, obtained from a brine-seawater interface in the Red Sea, sheds light on salt adaptation in anammox bacteria.</title>
        <authorList>
            <person name="Speth D.R."/>
            <person name="Lagkouvardos I."/>
            <person name="Wang Y."/>
            <person name="Qian P.-Y."/>
            <person name="Dutilh B.E."/>
            <person name="Jetten M.S."/>
        </authorList>
    </citation>
    <scope>NUCLEOTIDE SEQUENCE [LARGE SCALE GENOMIC DNA]</scope>
    <source>
        <strain evidence="2">BSI-1</strain>
    </source>
</reference>
<accession>A0A1E3XEX6</accession>
<dbReference type="GO" id="GO:0003677">
    <property type="term" value="F:DNA binding"/>
    <property type="evidence" value="ECO:0007669"/>
    <property type="project" value="InterPro"/>
</dbReference>
<dbReference type="Proteomes" id="UP000094056">
    <property type="component" value="Unassembled WGS sequence"/>
</dbReference>
<feature type="domain" description="Transposase IS200-like" evidence="1">
    <location>
        <begin position="9"/>
        <end position="123"/>
    </location>
</feature>
<dbReference type="GO" id="GO:0004803">
    <property type="term" value="F:transposase activity"/>
    <property type="evidence" value="ECO:0007669"/>
    <property type="project" value="InterPro"/>
</dbReference>
<dbReference type="InterPro" id="IPR036515">
    <property type="entry name" value="Transposase_17_sf"/>
</dbReference>
<evidence type="ECO:0000259" key="1">
    <source>
        <dbReference type="SMART" id="SM01321"/>
    </source>
</evidence>
<dbReference type="PANTHER" id="PTHR34322:SF2">
    <property type="entry name" value="TRANSPOSASE IS200-LIKE DOMAIN-CONTAINING PROTEIN"/>
    <property type="match status" value="1"/>
</dbReference>
<evidence type="ECO:0000313" key="3">
    <source>
        <dbReference type="Proteomes" id="UP000094056"/>
    </source>
</evidence>
<dbReference type="InterPro" id="IPR002686">
    <property type="entry name" value="Transposase_17"/>
</dbReference>